<proteinExistence type="predicted"/>
<keyword evidence="2" id="KW-1185">Reference proteome</keyword>
<protein>
    <recommendedName>
        <fullName evidence="3">STAS/SEC14 domain-containing protein</fullName>
    </recommendedName>
</protein>
<evidence type="ECO:0008006" key="3">
    <source>
        <dbReference type="Google" id="ProtNLM"/>
    </source>
</evidence>
<comment type="caution">
    <text evidence="1">The sequence shown here is derived from an EMBL/GenBank/DDBJ whole genome shotgun (WGS) entry which is preliminary data.</text>
</comment>
<accession>A0A3D8LGM5</accession>
<name>A0A3D8LGM5_9BACT</name>
<dbReference type="EMBL" id="QRGR01000004">
    <property type="protein sequence ID" value="RDV16555.1"/>
    <property type="molecule type" value="Genomic_DNA"/>
</dbReference>
<evidence type="ECO:0000313" key="2">
    <source>
        <dbReference type="Proteomes" id="UP000256708"/>
    </source>
</evidence>
<sequence length="170" mass="19625">MPIFIYYNIFKIIIKIVKQINTFAVLCLNTHYMLLYRGIITLDYNPATDVLTTSMPDLRNVALSEIGYCLSMIFESIKNYDIKHLLLDCRCSIVEIEDEHYKSIAFEFSKVLMKTRLNRIARVGTADAGREERAAKISEELDQELPLRVVYRSFSSRAEAMDWLLSSVPA</sequence>
<reference evidence="2" key="1">
    <citation type="submission" date="2018-08" db="EMBL/GenBank/DDBJ databases">
        <authorList>
            <person name="Liu Z.-W."/>
            <person name="Du Z.-J."/>
        </authorList>
    </citation>
    <scope>NUCLEOTIDE SEQUENCE [LARGE SCALE GENOMIC DNA]</scope>
    <source>
        <strain evidence="2">H4X</strain>
    </source>
</reference>
<organism evidence="1 2">
    <name type="scientific">Pontibacter diazotrophicus</name>
    <dbReference type="NCBI Taxonomy" id="1400979"/>
    <lineage>
        <taxon>Bacteria</taxon>
        <taxon>Pseudomonadati</taxon>
        <taxon>Bacteroidota</taxon>
        <taxon>Cytophagia</taxon>
        <taxon>Cytophagales</taxon>
        <taxon>Hymenobacteraceae</taxon>
        <taxon>Pontibacter</taxon>
    </lineage>
</organism>
<dbReference type="AlphaFoldDB" id="A0A3D8LGM5"/>
<dbReference type="Proteomes" id="UP000256708">
    <property type="component" value="Unassembled WGS sequence"/>
</dbReference>
<evidence type="ECO:0000313" key="1">
    <source>
        <dbReference type="EMBL" id="RDV16555.1"/>
    </source>
</evidence>
<gene>
    <name evidence="1" type="ORF">DXT99_05010</name>
</gene>